<dbReference type="Pfam" id="PF13380">
    <property type="entry name" value="CoA_binding_2"/>
    <property type="match status" value="1"/>
</dbReference>
<gene>
    <name evidence="2" type="ORF">OLMES_0415</name>
</gene>
<organism evidence="2 3">
    <name type="scientific">Oleiphilus messinensis</name>
    <dbReference type="NCBI Taxonomy" id="141451"/>
    <lineage>
        <taxon>Bacteria</taxon>
        <taxon>Pseudomonadati</taxon>
        <taxon>Pseudomonadota</taxon>
        <taxon>Gammaproteobacteria</taxon>
        <taxon>Oceanospirillales</taxon>
        <taxon>Oleiphilaceae</taxon>
        <taxon>Oleiphilus</taxon>
    </lineage>
</organism>
<evidence type="ECO:0000259" key="1">
    <source>
        <dbReference type="SMART" id="SM00881"/>
    </source>
</evidence>
<protein>
    <submittedName>
        <fullName evidence="2">CoA-binding protein</fullName>
    </submittedName>
</protein>
<feature type="domain" description="CoA-binding" evidence="1">
    <location>
        <begin position="23"/>
        <end position="119"/>
    </location>
</feature>
<dbReference type="PANTHER" id="PTHR33303">
    <property type="entry name" value="CYTOPLASMIC PROTEIN-RELATED"/>
    <property type="match status" value="1"/>
</dbReference>
<dbReference type="InterPro" id="IPR036291">
    <property type="entry name" value="NAD(P)-bd_dom_sf"/>
</dbReference>
<reference evidence="2 3" key="1">
    <citation type="submission" date="2017-05" db="EMBL/GenBank/DDBJ databases">
        <title>Genomic insights into alkan degradation activity of Oleiphilus messinensis.</title>
        <authorList>
            <person name="Kozyavkin S.A."/>
            <person name="Slesarev A.I."/>
            <person name="Golyshin P.N."/>
            <person name="Korzhenkov A."/>
            <person name="Golyshina O.N."/>
            <person name="Toshchakov S.V."/>
        </authorList>
    </citation>
    <scope>NUCLEOTIDE SEQUENCE [LARGE SCALE GENOMIC DNA]</scope>
    <source>
        <strain evidence="2 3">ME102</strain>
    </source>
</reference>
<keyword evidence="3" id="KW-1185">Reference proteome</keyword>
<dbReference type="PANTHER" id="PTHR33303:SF2">
    <property type="entry name" value="COA-BINDING DOMAIN-CONTAINING PROTEIN"/>
    <property type="match status" value="1"/>
</dbReference>
<dbReference type="KEGG" id="ome:OLMES_0415"/>
<proteinExistence type="predicted"/>
<name>A0A1Y0I2T5_9GAMM</name>
<accession>A0A1Y0I2T5</accession>
<dbReference type="InterPro" id="IPR003781">
    <property type="entry name" value="CoA-bd"/>
</dbReference>
<dbReference type="OrthoDB" id="9804695at2"/>
<dbReference type="AlphaFoldDB" id="A0A1Y0I2T5"/>
<dbReference type="EMBL" id="CP021425">
    <property type="protein sequence ID" value="ARU54519.1"/>
    <property type="molecule type" value="Genomic_DNA"/>
</dbReference>
<dbReference type="SUPFAM" id="SSF51735">
    <property type="entry name" value="NAD(P)-binding Rossmann-fold domains"/>
    <property type="match status" value="1"/>
</dbReference>
<sequence length="150" mass="16537">MISHSPSPNGVDLLNDQDIIGILSSVRCIALVGASDDPERPSHYVMAYLQHRGYRVIPVSPRLAGETLLGETVYSDVASIPTDIQLDMVELFINAQRVPAVAEQAIERPVKVVWMQLGVIDQISAQKLRQNDIVVAMNRCPKIEIPRLGL</sequence>
<dbReference type="SMART" id="SM00881">
    <property type="entry name" value="CoA_binding"/>
    <property type="match status" value="1"/>
</dbReference>
<evidence type="ECO:0000313" key="3">
    <source>
        <dbReference type="Proteomes" id="UP000196027"/>
    </source>
</evidence>
<evidence type="ECO:0000313" key="2">
    <source>
        <dbReference type="EMBL" id="ARU54519.1"/>
    </source>
</evidence>
<dbReference type="RefSeq" id="WP_087459712.1">
    <property type="nucleotide sequence ID" value="NZ_CP021425.1"/>
</dbReference>
<dbReference type="Gene3D" id="3.40.50.720">
    <property type="entry name" value="NAD(P)-binding Rossmann-like Domain"/>
    <property type="match status" value="1"/>
</dbReference>
<dbReference type="Proteomes" id="UP000196027">
    <property type="component" value="Chromosome"/>
</dbReference>